<evidence type="ECO:0000256" key="3">
    <source>
        <dbReference type="ARBA" id="ARBA00023235"/>
    </source>
</evidence>
<dbReference type="PANTHER" id="PTHR11142">
    <property type="entry name" value="PSEUDOURIDYLATE SYNTHASE"/>
    <property type="match status" value="1"/>
</dbReference>
<evidence type="ECO:0000256" key="4">
    <source>
        <dbReference type="SAM" id="MobiDB-lite"/>
    </source>
</evidence>
<evidence type="ECO:0000259" key="5">
    <source>
        <dbReference type="Pfam" id="PF01416"/>
    </source>
</evidence>
<feature type="compositionally biased region" description="Acidic residues" evidence="4">
    <location>
        <begin position="470"/>
        <end position="482"/>
    </location>
</feature>
<sequence>MGQKRRNTAKSGKDKEKEKRRRLNPASADQGRGETDLEGSTAAVVPKRPGSLPKKTFALLVSYVGSGFHGLQKQTADGMEVGGLTTIESLLEKALAGCGAISPDNFGSLQKIGWTRAARTDKGVHAACNVVSAKLAPWDRQAAKAAEGGGGTVPLSTETARDDGAQDTGALGPSACAITAGLSPLASGRAGGTISACPSASAAVPFSGVRFASQMGELAPFRTSERGDQAGSPDNSLPPVGLAERDRALTLSPRPLSAGSPSLQGGIAAVASRAPAHAPSSVCQRSQAASPLHPAPSASSLTLGSLEREATQLPTDFMESIEGATQAGGATEMSMVSLPSPVSASGALPIPSPAHMLPRLIADRESSAAWSASSAAAEMSAAPLQLSETQRLPSGPHSVVAAPLGRARSAATSDPDSRPPGSPPATVRAGQGGGPSVGGGLEEGTGESQPEERGAEARTSENAQSVGVVDEPEGQEGGEYEEEDCSDLELLCQWKGVPVFDAERRALKTLAGRLRDLIEEVNSRLPPSVRLTGLVKVPKSFDARLMCSWRRYEYLLPVYALRPVRLIKKPPVSTSAEVQPEAAGTSGEEGAAPTFDAASQGAVGEDGQQPAQGGQSQQQQQQQSRSIDPSQLPLRAERDPPPPGWMPSKEEVERFQKVLKKFEGTHRFHNFTQKIAGSDGQAQRYVIGIKTEIIEVAYPEQKEEETPDVHMSSSSSSSSASAAPAAAAAAAAASSFSSPPSGRGGVGGKVGGQPRGGESVRFIRITLEAQSFLLHQIRKMICLALEECRGSAPSGAIEKALQPSCKAFVRLVPGEGLLLTSLGFGAFNEHKAAPIDSFPIIPDLGGSKLAESVCQFKESLIYPEIATLEGNGLWQHFLDSLDETPFLAMNPSFGCESGGVAACSE</sequence>
<dbReference type="EMBL" id="CDMZ01003644">
    <property type="protein sequence ID" value="CEM47111.1"/>
    <property type="molecule type" value="Genomic_DNA"/>
</dbReference>
<feature type="compositionally biased region" description="Low complexity" evidence="4">
    <location>
        <begin position="581"/>
        <end position="592"/>
    </location>
</feature>
<feature type="domain" description="Pseudouridine synthase I TruA alpha/beta" evidence="5">
    <location>
        <begin position="660"/>
        <end position="819"/>
    </location>
</feature>
<dbReference type="GO" id="GO:0031119">
    <property type="term" value="P:tRNA pseudouridine synthesis"/>
    <property type="evidence" value="ECO:0007669"/>
    <property type="project" value="TreeGrafter"/>
</dbReference>
<dbReference type="InterPro" id="IPR020103">
    <property type="entry name" value="PsdUridine_synth_cat_dom_sf"/>
</dbReference>
<dbReference type="InterPro" id="IPR001406">
    <property type="entry name" value="PsdUridine_synth_TruA"/>
</dbReference>
<organism evidence="6">
    <name type="scientific">Chromera velia CCMP2878</name>
    <dbReference type="NCBI Taxonomy" id="1169474"/>
    <lineage>
        <taxon>Eukaryota</taxon>
        <taxon>Sar</taxon>
        <taxon>Alveolata</taxon>
        <taxon>Colpodellida</taxon>
        <taxon>Chromeraceae</taxon>
        <taxon>Chromera</taxon>
    </lineage>
</organism>
<feature type="region of interest" description="Disordered" evidence="4">
    <location>
        <begin position="1"/>
        <end position="48"/>
    </location>
</feature>
<feature type="region of interest" description="Disordered" evidence="4">
    <location>
        <begin position="405"/>
        <end position="482"/>
    </location>
</feature>
<proteinExistence type="inferred from homology"/>
<evidence type="ECO:0000313" key="6">
    <source>
        <dbReference type="EMBL" id="CEM47111.1"/>
    </source>
</evidence>
<feature type="compositionally biased region" description="Low complexity" evidence="4">
    <location>
        <begin position="607"/>
        <end position="623"/>
    </location>
</feature>
<dbReference type="Gene3D" id="3.30.70.580">
    <property type="entry name" value="Pseudouridine synthase I, catalytic domain, N-terminal subdomain"/>
    <property type="match status" value="1"/>
</dbReference>
<dbReference type="InterPro" id="IPR020095">
    <property type="entry name" value="PsdUridine_synth_TruA_C"/>
</dbReference>
<protein>
    <recommendedName>
        <fullName evidence="5">Pseudouridine synthase I TruA alpha/beta domain-containing protein</fullName>
    </recommendedName>
</protein>
<feature type="region of interest" description="Disordered" evidence="4">
    <location>
        <begin position="699"/>
        <end position="719"/>
    </location>
</feature>
<dbReference type="PANTHER" id="PTHR11142:SF4">
    <property type="entry name" value="PSEUDOURIDYLATE SYNTHASE 1 HOMOLOG"/>
    <property type="match status" value="1"/>
</dbReference>
<dbReference type="GO" id="GO:0005634">
    <property type="term" value="C:nucleus"/>
    <property type="evidence" value="ECO:0007669"/>
    <property type="project" value="TreeGrafter"/>
</dbReference>
<keyword evidence="2" id="KW-0819">tRNA processing</keyword>
<dbReference type="GO" id="GO:0003723">
    <property type="term" value="F:RNA binding"/>
    <property type="evidence" value="ECO:0007669"/>
    <property type="project" value="InterPro"/>
</dbReference>
<gene>
    <name evidence="6" type="ORF">Cvel_8193</name>
</gene>
<feature type="compositionally biased region" description="Basic and acidic residues" evidence="4">
    <location>
        <begin position="450"/>
        <end position="459"/>
    </location>
</feature>
<dbReference type="Gene3D" id="3.30.70.660">
    <property type="entry name" value="Pseudouridine synthase I, catalytic domain, C-terminal subdomain"/>
    <property type="match status" value="1"/>
</dbReference>
<dbReference type="VEuPathDB" id="CryptoDB:Cvel_8193"/>
<name>A0A0G4HS22_9ALVE</name>
<feature type="region of interest" description="Disordered" evidence="4">
    <location>
        <begin position="145"/>
        <end position="167"/>
    </location>
</feature>
<dbReference type="SUPFAM" id="SSF55120">
    <property type="entry name" value="Pseudouridine synthase"/>
    <property type="match status" value="2"/>
</dbReference>
<dbReference type="GO" id="GO:0009982">
    <property type="term" value="F:pseudouridine synthase activity"/>
    <property type="evidence" value="ECO:0007669"/>
    <property type="project" value="InterPro"/>
</dbReference>
<keyword evidence="3" id="KW-0413">Isomerase</keyword>
<reference evidence="6" key="1">
    <citation type="submission" date="2014-11" db="EMBL/GenBank/DDBJ databases">
        <authorList>
            <person name="Otto D Thomas"/>
            <person name="Naeem Raeece"/>
        </authorList>
    </citation>
    <scope>NUCLEOTIDE SEQUENCE</scope>
</reference>
<dbReference type="AlphaFoldDB" id="A0A0G4HS22"/>
<comment type="similarity">
    <text evidence="1">Belongs to the tRNA pseudouridine synthase TruA family.</text>
</comment>
<evidence type="ECO:0000256" key="1">
    <source>
        <dbReference type="ARBA" id="ARBA00009375"/>
    </source>
</evidence>
<dbReference type="Pfam" id="PF01416">
    <property type="entry name" value="PseudoU_synth_1"/>
    <property type="match status" value="1"/>
</dbReference>
<feature type="region of interest" description="Disordered" evidence="4">
    <location>
        <begin position="571"/>
        <end position="652"/>
    </location>
</feature>
<evidence type="ECO:0000256" key="2">
    <source>
        <dbReference type="ARBA" id="ARBA00022694"/>
    </source>
</evidence>
<feature type="region of interest" description="Disordered" evidence="4">
    <location>
        <begin position="281"/>
        <end position="302"/>
    </location>
</feature>
<dbReference type="GO" id="GO:1990481">
    <property type="term" value="P:mRNA pseudouridine synthesis"/>
    <property type="evidence" value="ECO:0007669"/>
    <property type="project" value="TreeGrafter"/>
</dbReference>
<dbReference type="InterPro" id="IPR020094">
    <property type="entry name" value="TruA/RsuA/RluB/E/F_N"/>
</dbReference>
<feature type="compositionally biased region" description="Gly residues" evidence="4">
    <location>
        <begin position="430"/>
        <end position="443"/>
    </location>
</feature>
<accession>A0A0G4HS22</accession>
<dbReference type="InterPro" id="IPR020097">
    <property type="entry name" value="PsdUridine_synth_TruA_a/b_dom"/>
</dbReference>